<dbReference type="EMBL" id="BQXS01012430">
    <property type="protein sequence ID" value="GKT22872.1"/>
    <property type="molecule type" value="Genomic_DNA"/>
</dbReference>
<dbReference type="PANTHER" id="PTHR23339">
    <property type="entry name" value="TYROSINE SPECIFIC PROTEIN PHOSPHATASE AND DUAL SPECIFICITY PROTEIN PHOSPHATASE"/>
    <property type="match status" value="1"/>
</dbReference>
<reference evidence="2" key="1">
    <citation type="submission" date="2022-03" db="EMBL/GenBank/DDBJ databases">
        <title>Draft genome sequence of Aduncisulcus paluster, a free-living microaerophilic Fornicata.</title>
        <authorList>
            <person name="Yuyama I."/>
            <person name="Kume K."/>
            <person name="Tamura T."/>
            <person name="Inagaki Y."/>
            <person name="Hashimoto T."/>
        </authorList>
    </citation>
    <scope>NUCLEOTIDE SEQUENCE</scope>
    <source>
        <strain evidence="2">NY0171</strain>
    </source>
</reference>
<evidence type="ECO:0000313" key="3">
    <source>
        <dbReference type="Proteomes" id="UP001057375"/>
    </source>
</evidence>
<dbReference type="Gene3D" id="3.90.190.10">
    <property type="entry name" value="Protein tyrosine phosphatase superfamily"/>
    <property type="match status" value="1"/>
</dbReference>
<keyword evidence="3" id="KW-1185">Reference proteome</keyword>
<dbReference type="InterPro" id="IPR050561">
    <property type="entry name" value="PTP"/>
</dbReference>
<proteinExistence type="predicted"/>
<dbReference type="PROSITE" id="PS50056">
    <property type="entry name" value="TYR_PHOSPHATASE_2"/>
    <property type="match status" value="1"/>
</dbReference>
<organism evidence="2 3">
    <name type="scientific">Aduncisulcus paluster</name>
    <dbReference type="NCBI Taxonomy" id="2918883"/>
    <lineage>
        <taxon>Eukaryota</taxon>
        <taxon>Metamonada</taxon>
        <taxon>Carpediemonas-like organisms</taxon>
        <taxon>Aduncisulcus</taxon>
    </lineage>
</organism>
<gene>
    <name evidence="2" type="ORF">ADUPG1_012252</name>
</gene>
<dbReference type="InterPro" id="IPR029021">
    <property type="entry name" value="Prot-tyrosine_phosphatase-like"/>
</dbReference>
<name>A0ABQ5K247_9EUKA</name>
<accession>A0ABQ5K247</accession>
<comment type="caution">
    <text evidence="2">The sequence shown here is derived from an EMBL/GenBank/DDBJ whole genome shotgun (WGS) entry which is preliminary data.</text>
</comment>
<dbReference type="Proteomes" id="UP001057375">
    <property type="component" value="Unassembled WGS sequence"/>
</dbReference>
<sequence length="174" mass="19218">MSSLVVNPNVITGFGMRFLLCDSPKDDHMDDFVQIFVKNKVKKVVRLTNPTYSTKMLNAKGISVIDLSFPDGSLPTEELLASWREIVADIFPPEQVEAKSKISGPAEGHSLCVHCLASLGRAPVLVAVALIDRGFDQTDVIQHIRKVRRGCFNRSQIDWLLSYSPPSSTGCFIV</sequence>
<dbReference type="InterPro" id="IPR000387">
    <property type="entry name" value="Tyr_Pase_dom"/>
</dbReference>
<evidence type="ECO:0000313" key="2">
    <source>
        <dbReference type="EMBL" id="GKT22872.1"/>
    </source>
</evidence>
<dbReference type="SUPFAM" id="SSF52799">
    <property type="entry name" value="(Phosphotyrosine protein) phosphatases II"/>
    <property type="match status" value="1"/>
</dbReference>
<protein>
    <submittedName>
        <fullName evidence="2">Protein tyrosine phosphatase type IVA 3-like</fullName>
    </submittedName>
</protein>
<evidence type="ECO:0000259" key="1">
    <source>
        <dbReference type="PROSITE" id="PS50056"/>
    </source>
</evidence>
<feature type="domain" description="Tyrosine specific protein phosphatases" evidence="1">
    <location>
        <begin position="81"/>
        <end position="150"/>
    </location>
</feature>